<dbReference type="EMBL" id="JACAZH010000025">
    <property type="protein sequence ID" value="KAF7342700.1"/>
    <property type="molecule type" value="Genomic_DNA"/>
</dbReference>
<comment type="caution">
    <text evidence="3">The sequence shown here is derived from an EMBL/GenBank/DDBJ whole genome shotgun (WGS) entry which is preliminary data.</text>
</comment>
<name>A0A8H7CM25_9AGAR</name>
<dbReference type="AlphaFoldDB" id="A0A8H7CM25"/>
<dbReference type="Proteomes" id="UP000623467">
    <property type="component" value="Unassembled WGS sequence"/>
</dbReference>
<gene>
    <name evidence="3" type="ORF">MSAN_02027900</name>
</gene>
<feature type="compositionally biased region" description="Polar residues" evidence="1">
    <location>
        <begin position="155"/>
        <end position="175"/>
    </location>
</feature>
<evidence type="ECO:0000256" key="2">
    <source>
        <dbReference type="SAM" id="SignalP"/>
    </source>
</evidence>
<evidence type="ECO:0000313" key="4">
    <source>
        <dbReference type="Proteomes" id="UP000623467"/>
    </source>
</evidence>
<reference evidence="3" key="1">
    <citation type="submission" date="2020-05" db="EMBL/GenBank/DDBJ databases">
        <title>Mycena genomes resolve the evolution of fungal bioluminescence.</title>
        <authorList>
            <person name="Tsai I.J."/>
        </authorList>
    </citation>
    <scope>NUCLEOTIDE SEQUENCE</scope>
    <source>
        <strain evidence="3">160909Yilan</strain>
    </source>
</reference>
<protein>
    <submittedName>
        <fullName evidence="3">Uncharacterized protein</fullName>
    </submittedName>
</protein>
<keyword evidence="4" id="KW-1185">Reference proteome</keyword>
<organism evidence="3 4">
    <name type="scientific">Mycena sanguinolenta</name>
    <dbReference type="NCBI Taxonomy" id="230812"/>
    <lineage>
        <taxon>Eukaryota</taxon>
        <taxon>Fungi</taxon>
        <taxon>Dikarya</taxon>
        <taxon>Basidiomycota</taxon>
        <taxon>Agaricomycotina</taxon>
        <taxon>Agaricomycetes</taxon>
        <taxon>Agaricomycetidae</taxon>
        <taxon>Agaricales</taxon>
        <taxon>Marasmiineae</taxon>
        <taxon>Mycenaceae</taxon>
        <taxon>Mycena</taxon>
    </lineage>
</organism>
<feature type="chain" id="PRO_5034900222" evidence="2">
    <location>
        <begin position="20"/>
        <end position="335"/>
    </location>
</feature>
<sequence>MAPFTSSLACLFIMAPLLAFSAPQTSHSTYSNRNSGRSPTYIAGLPTDTTHLALDDEAGEVIAFGRRGEQLGRFAFAPHTTDRRDAQVGACADMSSDDVQKLPGWNTLKTTAENNWGTGSYNVVTNDKNYPDSPAQSCVSTDVVSIVPDGYPGNPSASQSCNTQSSQSGGKQVGTNGTIALTHSEGTSSTTTTTVTKQSSIAAGVSVAAEIGFPEIADVTSSFTFTSTFTNTLSTATETQSDQTSSATVTQSNVAGKTCYLEFTTQTCTITGSGQVRMLGTGWVWFEYNDKTQGHYKWALSIDATLTNQDDRSTFIDFRSTTGTTSTSNYTGVCM</sequence>
<dbReference type="OrthoDB" id="3010635at2759"/>
<evidence type="ECO:0000256" key="1">
    <source>
        <dbReference type="SAM" id="MobiDB-lite"/>
    </source>
</evidence>
<keyword evidence="2" id="KW-0732">Signal</keyword>
<evidence type="ECO:0000313" key="3">
    <source>
        <dbReference type="EMBL" id="KAF7342700.1"/>
    </source>
</evidence>
<feature type="signal peptide" evidence="2">
    <location>
        <begin position="1"/>
        <end position="19"/>
    </location>
</feature>
<accession>A0A8H7CM25</accession>
<proteinExistence type="predicted"/>
<feature type="region of interest" description="Disordered" evidence="1">
    <location>
        <begin position="150"/>
        <end position="175"/>
    </location>
</feature>